<organism evidence="2 3">
    <name type="scientific">Eumeta variegata</name>
    <name type="common">Bagworm moth</name>
    <name type="synonym">Eumeta japonica</name>
    <dbReference type="NCBI Taxonomy" id="151549"/>
    <lineage>
        <taxon>Eukaryota</taxon>
        <taxon>Metazoa</taxon>
        <taxon>Ecdysozoa</taxon>
        <taxon>Arthropoda</taxon>
        <taxon>Hexapoda</taxon>
        <taxon>Insecta</taxon>
        <taxon>Pterygota</taxon>
        <taxon>Neoptera</taxon>
        <taxon>Endopterygota</taxon>
        <taxon>Lepidoptera</taxon>
        <taxon>Glossata</taxon>
        <taxon>Ditrysia</taxon>
        <taxon>Tineoidea</taxon>
        <taxon>Psychidae</taxon>
        <taxon>Oiketicinae</taxon>
        <taxon>Eumeta</taxon>
    </lineage>
</organism>
<feature type="region of interest" description="Disordered" evidence="1">
    <location>
        <begin position="111"/>
        <end position="134"/>
    </location>
</feature>
<sequence length="134" mass="15707">MNFQRRPNDVPPSRPPYLDCLKNYRKPYSYPTLGCQRVTCLLHLLMEWRVRRWEDDLKQTAGPLWLKVARDRTHCKEFEEAYAKRQTIDLPPLHSPPRVPHAFDCQAVADSSSLDHVQSRPPFPSTDGTVRHRT</sequence>
<comment type="caution">
    <text evidence="2">The sequence shown here is derived from an EMBL/GenBank/DDBJ whole genome shotgun (WGS) entry which is preliminary data.</text>
</comment>
<proteinExistence type="predicted"/>
<protein>
    <submittedName>
        <fullName evidence="2">Uncharacterized protein</fullName>
    </submittedName>
</protein>
<evidence type="ECO:0000313" key="3">
    <source>
        <dbReference type="Proteomes" id="UP000299102"/>
    </source>
</evidence>
<dbReference type="EMBL" id="BGZK01000021">
    <property type="protein sequence ID" value="GBP06138.1"/>
    <property type="molecule type" value="Genomic_DNA"/>
</dbReference>
<evidence type="ECO:0000313" key="2">
    <source>
        <dbReference type="EMBL" id="GBP06138.1"/>
    </source>
</evidence>
<evidence type="ECO:0000256" key="1">
    <source>
        <dbReference type="SAM" id="MobiDB-lite"/>
    </source>
</evidence>
<name>A0A4C1SY84_EUMVA</name>
<gene>
    <name evidence="2" type="ORF">EVAR_3522_1</name>
</gene>
<keyword evidence="3" id="KW-1185">Reference proteome</keyword>
<dbReference type="OrthoDB" id="8193815at2759"/>
<accession>A0A4C1SY84</accession>
<reference evidence="2 3" key="1">
    <citation type="journal article" date="2019" name="Commun. Biol.">
        <title>The bagworm genome reveals a unique fibroin gene that provides high tensile strength.</title>
        <authorList>
            <person name="Kono N."/>
            <person name="Nakamura H."/>
            <person name="Ohtoshi R."/>
            <person name="Tomita M."/>
            <person name="Numata K."/>
            <person name="Arakawa K."/>
        </authorList>
    </citation>
    <scope>NUCLEOTIDE SEQUENCE [LARGE SCALE GENOMIC DNA]</scope>
</reference>
<dbReference type="Proteomes" id="UP000299102">
    <property type="component" value="Unassembled WGS sequence"/>
</dbReference>
<dbReference type="AlphaFoldDB" id="A0A4C1SY84"/>